<evidence type="ECO:0000313" key="2">
    <source>
        <dbReference type="EMBL" id="GBG81422.1"/>
    </source>
</evidence>
<feature type="region of interest" description="Disordered" evidence="1">
    <location>
        <begin position="304"/>
        <end position="342"/>
    </location>
</feature>
<evidence type="ECO:0000256" key="1">
    <source>
        <dbReference type="SAM" id="MobiDB-lite"/>
    </source>
</evidence>
<feature type="compositionally biased region" description="Acidic residues" evidence="1">
    <location>
        <begin position="177"/>
        <end position="210"/>
    </location>
</feature>
<accession>A0A388LGU7</accession>
<reference evidence="2 3" key="1">
    <citation type="journal article" date="2018" name="Cell">
        <title>The Chara Genome: Secondary Complexity and Implications for Plant Terrestrialization.</title>
        <authorList>
            <person name="Nishiyama T."/>
            <person name="Sakayama H."/>
            <person name="Vries J.D."/>
            <person name="Buschmann H."/>
            <person name="Saint-Marcoux D."/>
            <person name="Ullrich K.K."/>
            <person name="Haas F.B."/>
            <person name="Vanderstraeten L."/>
            <person name="Becker D."/>
            <person name="Lang D."/>
            <person name="Vosolsobe S."/>
            <person name="Rombauts S."/>
            <person name="Wilhelmsson P.K.I."/>
            <person name="Janitza P."/>
            <person name="Kern R."/>
            <person name="Heyl A."/>
            <person name="Rumpler F."/>
            <person name="Villalobos L.I.A.C."/>
            <person name="Clay J.M."/>
            <person name="Skokan R."/>
            <person name="Toyoda A."/>
            <person name="Suzuki Y."/>
            <person name="Kagoshima H."/>
            <person name="Schijlen E."/>
            <person name="Tajeshwar N."/>
            <person name="Catarino B."/>
            <person name="Hetherington A.J."/>
            <person name="Saltykova A."/>
            <person name="Bonnot C."/>
            <person name="Breuninger H."/>
            <person name="Symeonidi A."/>
            <person name="Radhakrishnan G.V."/>
            <person name="Van Nieuwerburgh F."/>
            <person name="Deforce D."/>
            <person name="Chang C."/>
            <person name="Karol K.G."/>
            <person name="Hedrich R."/>
            <person name="Ulvskov P."/>
            <person name="Glockner G."/>
            <person name="Delwiche C.F."/>
            <person name="Petrasek J."/>
            <person name="Van de Peer Y."/>
            <person name="Friml J."/>
            <person name="Beilby M."/>
            <person name="Dolan L."/>
            <person name="Kohara Y."/>
            <person name="Sugano S."/>
            <person name="Fujiyama A."/>
            <person name="Delaux P.-M."/>
            <person name="Quint M."/>
            <person name="TheiBen G."/>
            <person name="Hagemann M."/>
            <person name="Harholt J."/>
            <person name="Dunand C."/>
            <person name="Zachgo S."/>
            <person name="Langdale J."/>
            <person name="Maumus F."/>
            <person name="Straeten D.V.D."/>
            <person name="Gould S.B."/>
            <person name="Rensing S.A."/>
        </authorList>
    </citation>
    <scope>NUCLEOTIDE SEQUENCE [LARGE SCALE GENOMIC DNA]</scope>
    <source>
        <strain evidence="2 3">S276</strain>
    </source>
</reference>
<sequence>MEDRSTGFLTEHIINEAGLLDEKQRMETMNELHEVGKIAETAYLENQRARSSPGSQRDSACSTPKSLSPSKSEGATRQINRSLKRKSEDSTNEPAKTETDKGRQKTVGLANALSADMDSDAQASNTQVDAATGSSGSVPTEMEEDQSQQSDGEEDKQQTDTGRGSKRTRSEGNSNETDTEAQEDDEDSTEQGDTDMEDEEDQDQDTDPDSLEYVQQYVCSLELNRSVELEVRLAHHKHLRNLRSATKREEDITTENKYEILKREEEINEFYAAQYSMKARVKKNKIEVDRSTYEQHFNWPKSYAEQKAERKLKKQRNAAESGDQGKEDHRPQPSPADPDSAEDLRRQAAILEAQVNTLRDQNRKLNENCLTLKDVAGVGHKEIEAAARLDARSSPKRRTILPYRWNTRYETWEVAYHRSHALISVPEKDINWAVLCDLISDSVPDKIHTLGTREEGREEWKDQEGDRQVADMRPLLMELEESAYLKGDLCWVPWQAIESMPYGLLGGEMVAERATLSSAQVTAHKVFTSDPNDLQLKLLTDIFTRRYITASGS</sequence>
<protein>
    <submittedName>
        <fullName evidence="2">Uncharacterized protein</fullName>
    </submittedName>
</protein>
<feature type="compositionally biased region" description="Polar residues" evidence="1">
    <location>
        <begin position="121"/>
        <end position="138"/>
    </location>
</feature>
<keyword evidence="3" id="KW-1185">Reference proteome</keyword>
<evidence type="ECO:0000313" key="3">
    <source>
        <dbReference type="Proteomes" id="UP000265515"/>
    </source>
</evidence>
<dbReference type="Proteomes" id="UP000265515">
    <property type="component" value="Unassembled WGS sequence"/>
</dbReference>
<feature type="compositionally biased region" description="Polar residues" evidence="1">
    <location>
        <begin position="49"/>
        <end position="81"/>
    </location>
</feature>
<dbReference type="AlphaFoldDB" id="A0A388LGU7"/>
<comment type="caution">
    <text evidence="2">The sequence shown here is derived from an EMBL/GenBank/DDBJ whole genome shotgun (WGS) entry which is preliminary data.</text>
</comment>
<organism evidence="2 3">
    <name type="scientific">Chara braunii</name>
    <name type="common">Braun's stonewort</name>
    <dbReference type="NCBI Taxonomy" id="69332"/>
    <lineage>
        <taxon>Eukaryota</taxon>
        <taxon>Viridiplantae</taxon>
        <taxon>Streptophyta</taxon>
        <taxon>Charophyceae</taxon>
        <taxon>Charales</taxon>
        <taxon>Characeae</taxon>
        <taxon>Chara</taxon>
    </lineage>
</organism>
<name>A0A388LGU7_CHABU</name>
<feature type="region of interest" description="Disordered" evidence="1">
    <location>
        <begin position="43"/>
        <end position="213"/>
    </location>
</feature>
<gene>
    <name evidence="2" type="ORF">CBR_g32099</name>
</gene>
<proteinExistence type="predicted"/>
<feature type="compositionally biased region" description="Basic and acidic residues" evidence="1">
    <location>
        <begin position="85"/>
        <end position="103"/>
    </location>
</feature>
<dbReference type="EMBL" id="BFEA01000374">
    <property type="protein sequence ID" value="GBG81422.1"/>
    <property type="molecule type" value="Genomic_DNA"/>
</dbReference>
<feature type="compositionally biased region" description="Acidic residues" evidence="1">
    <location>
        <begin position="141"/>
        <end position="154"/>
    </location>
</feature>
<dbReference type="Gramene" id="GBG81422">
    <property type="protein sequence ID" value="GBG81422"/>
    <property type="gene ID" value="CBR_g32099"/>
</dbReference>